<dbReference type="PANTHER" id="PTHR22946:SF9">
    <property type="entry name" value="POLYKETIDE TRANSFERASE AF380"/>
    <property type="match status" value="1"/>
</dbReference>
<dbReference type="PANTHER" id="PTHR22946">
    <property type="entry name" value="DIENELACTONE HYDROLASE DOMAIN-CONTAINING PROTEIN-RELATED"/>
    <property type="match status" value="1"/>
</dbReference>
<dbReference type="GO" id="GO:0004177">
    <property type="term" value="F:aminopeptidase activity"/>
    <property type="evidence" value="ECO:0007669"/>
    <property type="project" value="UniProtKB-KW"/>
</dbReference>
<dbReference type="InterPro" id="IPR050261">
    <property type="entry name" value="FrsA_esterase"/>
</dbReference>
<evidence type="ECO:0000313" key="4">
    <source>
        <dbReference type="Proteomes" id="UP000292985"/>
    </source>
</evidence>
<evidence type="ECO:0000256" key="1">
    <source>
        <dbReference type="ARBA" id="ARBA00022801"/>
    </source>
</evidence>
<dbReference type="Proteomes" id="UP000292985">
    <property type="component" value="Unassembled WGS sequence"/>
</dbReference>
<protein>
    <submittedName>
        <fullName evidence="3">Aminopeptidase</fullName>
    </submittedName>
</protein>
<comment type="caution">
    <text evidence="3">The sequence shown here is derived from an EMBL/GenBank/DDBJ whole genome shotgun (WGS) entry which is preliminary data.</text>
</comment>
<dbReference type="SUPFAM" id="SSF53474">
    <property type="entry name" value="alpha/beta-Hydrolases"/>
    <property type="match status" value="1"/>
</dbReference>
<dbReference type="EMBL" id="RCYA01000018">
    <property type="protein sequence ID" value="RYT40508.1"/>
    <property type="molecule type" value="Genomic_DNA"/>
</dbReference>
<sequence length="348" mass="39369">MRNIHNNLLYFREGVLMRYFQKGLIVSALLSLVACHDVDEVIEIPDTGHKVNVSHESLREAHSRFTTHIVQKSFTDSGDLRTPPADAYVLTHYPTKSGDMAAYITPDPKDDKRHPAVIWIHGGYGGLSDSDYFWEPQERDNDQSGSAFRHAGLVEMVPSFRGEDHNPGSYEMFYGELDDIEAAYDWLAKQPWVDPQRIYLAGHSTGGTRVLLSSEYSDKFRAYFSLGAIPDLKARVQGGKMMVPVPFEQTEQEYRLRSPAAFITSIKKPTWYFEGARSYWSAFDSIAKLARKNNIPIEIRKIPQADHFSTIAPVTEMIAQKILLDTGKDCNISFSEDDIAQIASRVAR</sequence>
<keyword evidence="3" id="KW-0645">Protease</keyword>
<name>A0ABY0HQN3_CITAM</name>
<keyword evidence="1" id="KW-0378">Hydrolase</keyword>
<dbReference type="InterPro" id="IPR029058">
    <property type="entry name" value="AB_hydrolase_fold"/>
</dbReference>
<evidence type="ECO:0000313" key="3">
    <source>
        <dbReference type="EMBL" id="RYT40508.1"/>
    </source>
</evidence>
<accession>A0ABY0HQN3</accession>
<dbReference type="InterPro" id="IPR001375">
    <property type="entry name" value="Peptidase_S9_cat"/>
</dbReference>
<dbReference type="Gene3D" id="3.40.50.1820">
    <property type="entry name" value="alpha/beta hydrolase"/>
    <property type="match status" value="1"/>
</dbReference>
<proteinExistence type="predicted"/>
<feature type="domain" description="Peptidase S9 prolyl oligopeptidase catalytic" evidence="2">
    <location>
        <begin position="152"/>
        <end position="309"/>
    </location>
</feature>
<organism evidence="3 4">
    <name type="scientific">Citrobacter amalonaticus</name>
    <dbReference type="NCBI Taxonomy" id="35703"/>
    <lineage>
        <taxon>Bacteria</taxon>
        <taxon>Pseudomonadati</taxon>
        <taxon>Pseudomonadota</taxon>
        <taxon>Gammaproteobacteria</taxon>
        <taxon>Enterobacterales</taxon>
        <taxon>Enterobacteriaceae</taxon>
        <taxon>Citrobacter</taxon>
    </lineage>
</organism>
<gene>
    <name evidence="3" type="ORF">EAJ18_23280</name>
</gene>
<dbReference type="Pfam" id="PF00326">
    <property type="entry name" value="Peptidase_S9"/>
    <property type="match status" value="1"/>
</dbReference>
<keyword evidence="4" id="KW-1185">Reference proteome</keyword>
<reference evidence="3 4" key="1">
    <citation type="journal article" date="2019" name="Science, e1252229">
        <title>Invertible promoters mediate bacterial phase variation, antibiotic resistance, and host adaptation in the gut.</title>
        <authorList>
            <person name="Jiang X."/>
            <person name="Hall A.B."/>
            <person name="Arthur T.D."/>
            <person name="Plichta D.R."/>
            <person name="Covington C.T."/>
            <person name="Poyet M."/>
            <person name="Crothers J."/>
            <person name="Moses P.L."/>
            <person name="Tolonen A.C."/>
            <person name="Vlamakis H."/>
            <person name="Alm E.J."/>
            <person name="Xavier R.J."/>
        </authorList>
    </citation>
    <scope>NUCLEOTIDE SEQUENCE [LARGE SCALE GENOMIC DNA]</scope>
    <source>
        <strain evidence="4">ca_0067</strain>
    </source>
</reference>
<dbReference type="PROSITE" id="PS51257">
    <property type="entry name" value="PROKAR_LIPOPROTEIN"/>
    <property type="match status" value="1"/>
</dbReference>
<evidence type="ECO:0000259" key="2">
    <source>
        <dbReference type="Pfam" id="PF00326"/>
    </source>
</evidence>
<keyword evidence="3" id="KW-0031">Aminopeptidase</keyword>